<dbReference type="InterPro" id="IPR000073">
    <property type="entry name" value="AB_hydrolase_1"/>
</dbReference>
<dbReference type="PANTHER" id="PTHR43194">
    <property type="entry name" value="HYDROLASE ALPHA/BETA FOLD FAMILY"/>
    <property type="match status" value="1"/>
</dbReference>
<dbReference type="OrthoDB" id="284184at2759"/>
<evidence type="ECO:0000259" key="1">
    <source>
        <dbReference type="Pfam" id="PF00561"/>
    </source>
</evidence>
<dbReference type="InterPro" id="IPR050228">
    <property type="entry name" value="Carboxylesterase_BioH"/>
</dbReference>
<keyword evidence="3" id="KW-1185">Reference proteome</keyword>
<evidence type="ECO:0000313" key="2">
    <source>
        <dbReference type="EMBL" id="KAF2675231.1"/>
    </source>
</evidence>
<dbReference type="InterPro" id="IPR029058">
    <property type="entry name" value="AB_hydrolase_fold"/>
</dbReference>
<reference evidence="2" key="1">
    <citation type="journal article" date="2020" name="Stud. Mycol.">
        <title>101 Dothideomycetes genomes: a test case for predicting lifestyles and emergence of pathogens.</title>
        <authorList>
            <person name="Haridas S."/>
            <person name="Albert R."/>
            <person name="Binder M."/>
            <person name="Bloem J."/>
            <person name="Labutti K."/>
            <person name="Salamov A."/>
            <person name="Andreopoulos B."/>
            <person name="Baker S."/>
            <person name="Barry K."/>
            <person name="Bills G."/>
            <person name="Bluhm B."/>
            <person name="Cannon C."/>
            <person name="Castanera R."/>
            <person name="Culley D."/>
            <person name="Daum C."/>
            <person name="Ezra D."/>
            <person name="Gonzalez J."/>
            <person name="Henrissat B."/>
            <person name="Kuo A."/>
            <person name="Liang C."/>
            <person name="Lipzen A."/>
            <person name="Lutzoni F."/>
            <person name="Magnuson J."/>
            <person name="Mondo S."/>
            <person name="Nolan M."/>
            <person name="Ohm R."/>
            <person name="Pangilinan J."/>
            <person name="Park H.-J."/>
            <person name="Ramirez L."/>
            <person name="Alfaro M."/>
            <person name="Sun H."/>
            <person name="Tritt A."/>
            <person name="Yoshinaga Y."/>
            <person name="Zwiers L.-H."/>
            <person name="Turgeon B."/>
            <person name="Goodwin S."/>
            <person name="Spatafora J."/>
            <person name="Crous P."/>
            <person name="Grigoriev I."/>
        </authorList>
    </citation>
    <scope>NUCLEOTIDE SEQUENCE</scope>
    <source>
        <strain evidence="2">CBS 115976</strain>
    </source>
</reference>
<dbReference type="PANTHER" id="PTHR43194:SF2">
    <property type="entry name" value="PEROXISOMAL MEMBRANE PROTEIN LPX1"/>
    <property type="match status" value="1"/>
</dbReference>
<proteinExistence type="predicted"/>
<dbReference type="AlphaFoldDB" id="A0A6A6UUX7"/>
<organism evidence="2 3">
    <name type="scientific">Microthyrium microscopicum</name>
    <dbReference type="NCBI Taxonomy" id="703497"/>
    <lineage>
        <taxon>Eukaryota</taxon>
        <taxon>Fungi</taxon>
        <taxon>Dikarya</taxon>
        <taxon>Ascomycota</taxon>
        <taxon>Pezizomycotina</taxon>
        <taxon>Dothideomycetes</taxon>
        <taxon>Dothideomycetes incertae sedis</taxon>
        <taxon>Microthyriales</taxon>
        <taxon>Microthyriaceae</taxon>
        <taxon>Microthyrium</taxon>
    </lineage>
</organism>
<dbReference type="Proteomes" id="UP000799302">
    <property type="component" value="Unassembled WGS sequence"/>
</dbReference>
<evidence type="ECO:0000313" key="3">
    <source>
        <dbReference type="Proteomes" id="UP000799302"/>
    </source>
</evidence>
<dbReference type="Pfam" id="PF00561">
    <property type="entry name" value="Abhydrolase_1"/>
    <property type="match status" value="1"/>
</dbReference>
<dbReference type="Gene3D" id="3.40.50.1820">
    <property type="entry name" value="alpha/beta hydrolase"/>
    <property type="match status" value="1"/>
</dbReference>
<accession>A0A6A6UUX7</accession>
<dbReference type="SUPFAM" id="SSF53474">
    <property type="entry name" value="alpha/beta-Hydrolases"/>
    <property type="match status" value="1"/>
</dbReference>
<feature type="domain" description="AB hydrolase-1" evidence="1">
    <location>
        <begin position="37"/>
        <end position="139"/>
    </location>
</feature>
<protein>
    <submittedName>
        <fullName evidence="2">Putative Haloalkane dehalogenase</fullName>
    </submittedName>
</protein>
<gene>
    <name evidence="2" type="ORF">BT63DRAFT_420444</name>
</gene>
<sequence length="307" mass="34396">MTSPSISADFPFTKERVAVLDSTIAYVDTGLPAANAPTVVFLHGNPTSSYLYRNIIPHISPIARCIAPDLVGFGDSGKMPSNGYYVREHVQYIAAFLDAVAPKEQTEELFLVIHDWGSALGFDWASKNPSRVAGLVFMEFICAGKSLQDLPEAPRTLFTNIRTEKPGREMIIDQNLFIEVILGRDGTARDLSEAEMRHYRKPFLDPKDREPLYRFPNEIPFDGNPTDVAKMVDDYWTWLEASEVPKLMFWAAPGRVNPMAKLTEIEASFKNLKSVGIGPGTHYLQEENPTLIGEETRKFILEVINKA</sequence>
<dbReference type="NCBIfam" id="NF002938">
    <property type="entry name" value="PRK03592.1"/>
    <property type="match status" value="1"/>
</dbReference>
<dbReference type="EMBL" id="MU004230">
    <property type="protein sequence ID" value="KAF2675231.1"/>
    <property type="molecule type" value="Genomic_DNA"/>
</dbReference>
<name>A0A6A6UUX7_9PEZI</name>